<reference evidence="7" key="1">
    <citation type="submission" date="2018-03" db="EMBL/GenBank/DDBJ databases">
        <title>Lachnoclostridium SNUG30370 gen.nov., sp.nov., isolated from human faeces.</title>
        <authorList>
            <person name="Seo B."/>
            <person name="Jeon K."/>
            <person name="Ko G."/>
        </authorList>
    </citation>
    <scope>NUCLEOTIDE SEQUENCE [LARGE SCALE GENOMIC DNA]</scope>
    <source>
        <strain evidence="7">SNUG30370</strain>
    </source>
</reference>
<dbReference type="CDD" id="cd01335">
    <property type="entry name" value="Radical_SAM"/>
    <property type="match status" value="1"/>
</dbReference>
<proteinExistence type="predicted"/>
<feature type="domain" description="Radical SAM core" evidence="4">
    <location>
        <begin position="2"/>
        <end position="268"/>
    </location>
</feature>
<dbReference type="InterPro" id="IPR007197">
    <property type="entry name" value="rSAM"/>
</dbReference>
<dbReference type="Proteomes" id="UP001198439">
    <property type="component" value="Unassembled WGS sequence"/>
</dbReference>
<evidence type="ECO:0000259" key="4">
    <source>
        <dbReference type="PROSITE" id="PS51918"/>
    </source>
</evidence>
<evidence type="ECO:0000256" key="1">
    <source>
        <dbReference type="ARBA" id="ARBA00022723"/>
    </source>
</evidence>
<dbReference type="PROSITE" id="PS51918">
    <property type="entry name" value="RADICAL_SAM"/>
    <property type="match status" value="1"/>
</dbReference>
<dbReference type="GeneID" id="77469839"/>
<dbReference type="PANTHER" id="PTHR43432:SF3">
    <property type="entry name" value="SLR0285 PROTEIN"/>
    <property type="match status" value="1"/>
</dbReference>
<evidence type="ECO:0000313" key="6">
    <source>
        <dbReference type="EMBL" id="PST42308.1"/>
    </source>
</evidence>
<keyword evidence="3" id="KW-0411">Iron-sulfur</keyword>
<protein>
    <submittedName>
        <fullName evidence="6">Radical SAM protein</fullName>
    </submittedName>
</protein>
<reference evidence="6" key="2">
    <citation type="journal article" date="2019" name="Int. J. Syst. Evol. Microbiol.">
        <title>Faecalibacillus intestinalis gen. nov., sp. nov. and Faecalibacillus faecis sp. nov., isolated from human faeces.</title>
        <authorList>
            <person name="Seo B."/>
            <person name="Jeon K."/>
            <person name="Baek I."/>
            <person name="Lee Y.M."/>
            <person name="Baek K."/>
            <person name="Ko G."/>
        </authorList>
    </citation>
    <scope>NUCLEOTIDE SEQUENCE</scope>
    <source>
        <strain evidence="6">SNUG30370</strain>
    </source>
</reference>
<dbReference type="GO" id="GO:0046872">
    <property type="term" value="F:metal ion binding"/>
    <property type="evidence" value="ECO:0007669"/>
    <property type="project" value="UniProtKB-KW"/>
</dbReference>
<comment type="caution">
    <text evidence="6">The sequence shown here is derived from an EMBL/GenBank/DDBJ whole genome shotgun (WGS) entry which is preliminary data.</text>
</comment>
<dbReference type="SUPFAM" id="SSF102114">
    <property type="entry name" value="Radical SAM enzymes"/>
    <property type="match status" value="1"/>
</dbReference>
<name>A0A2T3G460_9FIRM</name>
<dbReference type="EMBL" id="JAJDKZ010000005">
    <property type="protein sequence ID" value="MCB8609544.1"/>
    <property type="molecule type" value="Genomic_DNA"/>
</dbReference>
<sequence>MHYKNVNGILSNQNTMNLYRGCQHGCIYCDSRSACYHFDHDFEDIEVKENALVLLENCLKHKRKKCMIQMGSMCDPYMPLENELNHVRKALELIDHYGFGVTLITKSDLVLRDVDLLKKINQKTKCVVQMTLTTYDEELCQKLEPHVCTTKKRIEVLKELNKQGIPTIVWLTPILPFINDTKENIVAILKGCFEAGVKGVICFGMGVTLREGSRDYYYQQLDQLFPGMKEKYQSTYNDQYTLNSPHNRELMNLFFEKCQQYHMMCNYPEIFAYLQEFETKIEVKEKESQSFEQLSLF</sequence>
<gene>
    <name evidence="6" type="ORF">C7U55_01790</name>
    <name evidence="5" type="ORF">LJD69_02895</name>
</gene>
<reference evidence="5" key="3">
    <citation type="submission" date="2021-10" db="EMBL/GenBank/DDBJ databases">
        <title>Collection of gut derived symbiotic bacterial strains cultured from healthy donors.</title>
        <authorList>
            <person name="Lin H."/>
            <person name="Littmann E."/>
            <person name="Kohout C."/>
            <person name="Pamer E.G."/>
        </authorList>
    </citation>
    <scope>NUCLEOTIDE SEQUENCE</scope>
    <source>
        <strain evidence="5">DFI.4.48</strain>
    </source>
</reference>
<dbReference type="Gene3D" id="3.80.30.30">
    <property type="match status" value="1"/>
</dbReference>
<dbReference type="InterPro" id="IPR040086">
    <property type="entry name" value="MJ0683-like"/>
</dbReference>
<dbReference type="InterPro" id="IPR058240">
    <property type="entry name" value="rSAM_sf"/>
</dbReference>
<dbReference type="Pfam" id="PF04055">
    <property type="entry name" value="Radical_SAM"/>
    <property type="match status" value="1"/>
</dbReference>
<keyword evidence="1" id="KW-0479">Metal-binding</keyword>
<dbReference type="EMBL" id="PYLP01000001">
    <property type="protein sequence ID" value="PST42308.1"/>
    <property type="molecule type" value="Genomic_DNA"/>
</dbReference>
<dbReference type="Proteomes" id="UP000241201">
    <property type="component" value="Unassembled WGS sequence"/>
</dbReference>
<evidence type="ECO:0000313" key="5">
    <source>
        <dbReference type="EMBL" id="MCB8609544.1"/>
    </source>
</evidence>
<evidence type="ECO:0000313" key="7">
    <source>
        <dbReference type="Proteomes" id="UP000241201"/>
    </source>
</evidence>
<evidence type="ECO:0000256" key="2">
    <source>
        <dbReference type="ARBA" id="ARBA00023004"/>
    </source>
</evidence>
<dbReference type="SFLD" id="SFLDG01084">
    <property type="entry name" value="Uncharacterised_Radical_SAM_Su"/>
    <property type="match status" value="1"/>
</dbReference>
<dbReference type="RefSeq" id="WP_106987076.1">
    <property type="nucleotide sequence ID" value="NZ_DBGCOW010000021.1"/>
</dbReference>
<dbReference type="GO" id="GO:0003824">
    <property type="term" value="F:catalytic activity"/>
    <property type="evidence" value="ECO:0007669"/>
    <property type="project" value="InterPro"/>
</dbReference>
<accession>A0A2T3G460</accession>
<organism evidence="6 7">
    <name type="scientific">Faecalibacillus faecis</name>
    <dbReference type="NCBI Taxonomy" id="1982628"/>
    <lineage>
        <taxon>Bacteria</taxon>
        <taxon>Bacillati</taxon>
        <taxon>Bacillota</taxon>
        <taxon>Erysipelotrichia</taxon>
        <taxon>Erysipelotrichales</taxon>
        <taxon>Coprobacillaceae</taxon>
        <taxon>Faecalibacillus</taxon>
    </lineage>
</organism>
<dbReference type="PANTHER" id="PTHR43432">
    <property type="entry name" value="SLR0285 PROTEIN"/>
    <property type="match status" value="1"/>
</dbReference>
<dbReference type="GO" id="GO:0051536">
    <property type="term" value="F:iron-sulfur cluster binding"/>
    <property type="evidence" value="ECO:0007669"/>
    <property type="project" value="UniProtKB-KW"/>
</dbReference>
<keyword evidence="2" id="KW-0408">Iron</keyword>
<dbReference type="AlphaFoldDB" id="A0A2T3G460"/>
<dbReference type="SFLD" id="SFLDS00029">
    <property type="entry name" value="Radical_SAM"/>
    <property type="match status" value="1"/>
</dbReference>
<evidence type="ECO:0000256" key="3">
    <source>
        <dbReference type="ARBA" id="ARBA00023014"/>
    </source>
</evidence>
<keyword evidence="7" id="KW-1185">Reference proteome</keyword>